<feature type="region of interest" description="Disordered" evidence="1">
    <location>
        <begin position="1"/>
        <end position="42"/>
    </location>
</feature>
<reference evidence="2 3" key="1">
    <citation type="submission" date="2016-02" db="EMBL/GenBank/DDBJ databases">
        <authorList>
            <person name="Wen L."/>
            <person name="He K."/>
            <person name="Yang H."/>
        </authorList>
    </citation>
    <scope>NUCLEOTIDE SEQUENCE [LARGE SCALE GENOMIC DNA]</scope>
    <source>
        <strain evidence="2 3">DSM 22607</strain>
    </source>
</reference>
<dbReference type="Proteomes" id="UP000070366">
    <property type="component" value="Unassembled WGS sequence"/>
</dbReference>
<organism evidence="2 3">
    <name type="scientific">Christensenella minuta</name>
    <dbReference type="NCBI Taxonomy" id="626937"/>
    <lineage>
        <taxon>Bacteria</taxon>
        <taxon>Bacillati</taxon>
        <taxon>Bacillota</taxon>
        <taxon>Clostridia</taxon>
        <taxon>Christensenellales</taxon>
        <taxon>Christensenellaceae</taxon>
        <taxon>Christensenella</taxon>
    </lineage>
</organism>
<evidence type="ECO:0000313" key="3">
    <source>
        <dbReference type="Proteomes" id="UP000070366"/>
    </source>
</evidence>
<evidence type="ECO:0000313" key="2">
    <source>
        <dbReference type="EMBL" id="KXK65309.1"/>
    </source>
</evidence>
<name>A0A136Q3R6_9FIRM</name>
<accession>A0A136Q3R6</accession>
<sequence>MHSSISRRLENRLKLTGNHSGKILPKKSRTTIQSGFASPEIF</sequence>
<dbReference type="EMBL" id="LSZW01000062">
    <property type="protein sequence ID" value="KXK65309.1"/>
    <property type="molecule type" value="Genomic_DNA"/>
</dbReference>
<protein>
    <submittedName>
        <fullName evidence="2">Uncharacterized protein</fullName>
    </submittedName>
</protein>
<dbReference type="AlphaFoldDB" id="A0A136Q3R6"/>
<dbReference type="STRING" id="626937.HMPREF3293_01899"/>
<proteinExistence type="predicted"/>
<evidence type="ECO:0000256" key="1">
    <source>
        <dbReference type="SAM" id="MobiDB-lite"/>
    </source>
</evidence>
<keyword evidence="3" id="KW-1185">Reference proteome</keyword>
<comment type="caution">
    <text evidence="2">The sequence shown here is derived from an EMBL/GenBank/DDBJ whole genome shotgun (WGS) entry which is preliminary data.</text>
</comment>
<gene>
    <name evidence="2" type="ORF">HMPREF3293_01899</name>
</gene>